<dbReference type="Gene3D" id="3.40.1390.10">
    <property type="entry name" value="MurE/MurF, N-terminal domain"/>
    <property type="match status" value="1"/>
</dbReference>
<keyword evidence="5 8" id="KW-0573">Peptidoglycan synthesis</keyword>
<gene>
    <name evidence="8" type="primary">murE</name>
    <name evidence="13" type="ORF">J2S15_003730</name>
</gene>
<evidence type="ECO:0000313" key="14">
    <source>
        <dbReference type="Proteomes" id="UP001230220"/>
    </source>
</evidence>
<dbReference type="Pfam" id="PF01225">
    <property type="entry name" value="Mur_ligase"/>
    <property type="match status" value="1"/>
</dbReference>
<dbReference type="Gene3D" id="3.40.1190.10">
    <property type="entry name" value="Mur-like, catalytic domain"/>
    <property type="match status" value="1"/>
</dbReference>
<evidence type="ECO:0000256" key="7">
    <source>
        <dbReference type="ARBA" id="ARBA00023316"/>
    </source>
</evidence>
<comment type="function">
    <text evidence="8">Catalyzes the addition of an amino acid to the nucleotide precursor UDP-N-acetylmuramoyl-L-alanyl-D-glutamate (UMAG) in the biosynthesis of bacterial cell-wall peptidoglycan.</text>
</comment>
<dbReference type="Gene3D" id="3.90.190.20">
    <property type="entry name" value="Mur ligase, C-terminal domain"/>
    <property type="match status" value="1"/>
</dbReference>
<dbReference type="SUPFAM" id="SSF63418">
    <property type="entry name" value="MurE/MurF N-terminal domain"/>
    <property type="match status" value="1"/>
</dbReference>
<keyword evidence="8" id="KW-0460">Magnesium</keyword>
<name>A0ABU0E7U0_9FIRM</name>
<feature type="domain" description="Mur ligase central" evidence="12">
    <location>
        <begin position="101"/>
        <end position="299"/>
    </location>
</feature>
<dbReference type="GO" id="GO:0008765">
    <property type="term" value="F:UDP-N-acetylmuramoylalanyl-D-glutamate-2,6-diaminopimelate ligase activity"/>
    <property type="evidence" value="ECO:0007669"/>
    <property type="project" value="UniProtKB-EC"/>
</dbReference>
<feature type="binding site" evidence="8">
    <location>
        <position position="179"/>
    </location>
    <ligand>
        <name>UDP-N-acetyl-alpha-D-muramoyl-L-alanyl-D-glutamate</name>
        <dbReference type="ChEBI" id="CHEBI:83900"/>
    </ligand>
</feature>
<evidence type="ECO:0000256" key="3">
    <source>
        <dbReference type="ARBA" id="ARBA00022618"/>
    </source>
</evidence>
<comment type="caution">
    <text evidence="8">Lacks conserved residue(s) required for the propagation of feature annotation.</text>
</comment>
<keyword evidence="8" id="KW-0067">ATP-binding</keyword>
<dbReference type="EC" id="6.3.2.-" evidence="8"/>
<keyword evidence="14" id="KW-1185">Reference proteome</keyword>
<protein>
    <recommendedName>
        <fullName evidence="8">UDP-N-acetylmuramyl-tripeptide synthetase</fullName>
        <ecNumber evidence="8">6.3.2.-</ecNumber>
    </recommendedName>
    <alternativeName>
        <fullName evidence="8">UDP-MurNAc-tripeptide synthetase</fullName>
    </alternativeName>
</protein>
<dbReference type="HAMAP" id="MF_00208">
    <property type="entry name" value="MurE"/>
    <property type="match status" value="1"/>
</dbReference>
<dbReference type="PANTHER" id="PTHR23135">
    <property type="entry name" value="MUR LIGASE FAMILY MEMBER"/>
    <property type="match status" value="1"/>
</dbReference>
<keyword evidence="6 8" id="KW-0131">Cell cycle</keyword>
<evidence type="ECO:0000259" key="11">
    <source>
        <dbReference type="Pfam" id="PF02875"/>
    </source>
</evidence>
<dbReference type="InterPro" id="IPR013221">
    <property type="entry name" value="Mur_ligase_cen"/>
</dbReference>
<reference evidence="13 14" key="1">
    <citation type="submission" date="2023-07" db="EMBL/GenBank/DDBJ databases">
        <title>Genomic Encyclopedia of Type Strains, Phase IV (KMG-IV): sequencing the most valuable type-strain genomes for metagenomic binning, comparative biology and taxonomic classification.</title>
        <authorList>
            <person name="Goeker M."/>
        </authorList>
    </citation>
    <scope>NUCLEOTIDE SEQUENCE [LARGE SCALE GENOMIC DNA]</scope>
    <source>
        <strain evidence="13 14">DSM 16784</strain>
    </source>
</reference>
<dbReference type="InterPro" id="IPR035911">
    <property type="entry name" value="MurE/MurF_N"/>
</dbReference>
<dbReference type="InterPro" id="IPR004101">
    <property type="entry name" value="Mur_ligase_C"/>
</dbReference>
<keyword evidence="4 8" id="KW-0133">Cell shape</keyword>
<evidence type="ECO:0000313" key="13">
    <source>
        <dbReference type="EMBL" id="MDQ0362969.1"/>
    </source>
</evidence>
<evidence type="ECO:0000256" key="6">
    <source>
        <dbReference type="ARBA" id="ARBA00023306"/>
    </source>
</evidence>
<organism evidence="13 14">
    <name type="scientific">Breznakia pachnodae</name>
    <dbReference type="NCBI Taxonomy" id="265178"/>
    <lineage>
        <taxon>Bacteria</taxon>
        <taxon>Bacillati</taxon>
        <taxon>Bacillota</taxon>
        <taxon>Erysipelotrichia</taxon>
        <taxon>Erysipelotrichales</taxon>
        <taxon>Erysipelotrichaceae</taxon>
        <taxon>Breznakia</taxon>
    </lineage>
</organism>
<comment type="cofactor">
    <cofactor evidence="8">
        <name>Mg(2+)</name>
        <dbReference type="ChEBI" id="CHEBI:18420"/>
    </cofactor>
</comment>
<dbReference type="InterPro" id="IPR000713">
    <property type="entry name" value="Mur_ligase_N"/>
</dbReference>
<keyword evidence="8 13" id="KW-0436">Ligase</keyword>
<dbReference type="NCBIfam" id="TIGR01085">
    <property type="entry name" value="murE"/>
    <property type="match status" value="1"/>
</dbReference>
<dbReference type="Proteomes" id="UP001230220">
    <property type="component" value="Unassembled WGS sequence"/>
</dbReference>
<feature type="binding site" evidence="8">
    <location>
        <begin position="144"/>
        <end position="145"/>
    </location>
    <ligand>
        <name>UDP-N-acetyl-alpha-D-muramoyl-L-alanyl-D-glutamate</name>
        <dbReference type="ChEBI" id="CHEBI:83900"/>
    </ligand>
</feature>
<accession>A0ABU0E7U0</accession>
<keyword evidence="7 8" id="KW-0961">Cell wall biogenesis/degradation</keyword>
<evidence type="ECO:0000256" key="2">
    <source>
        <dbReference type="ARBA" id="ARBA00005898"/>
    </source>
</evidence>
<feature type="binding site" evidence="8">
    <location>
        <position position="171"/>
    </location>
    <ligand>
        <name>UDP-N-acetyl-alpha-D-muramoyl-L-alanyl-D-glutamate</name>
        <dbReference type="ChEBI" id="CHEBI:83900"/>
    </ligand>
</feature>
<dbReference type="InterPro" id="IPR005761">
    <property type="entry name" value="UDP-N-AcMur-Glu-dNH2Pim_ligase"/>
</dbReference>
<evidence type="ECO:0000256" key="8">
    <source>
        <dbReference type="HAMAP-Rule" id="MF_00208"/>
    </source>
</evidence>
<dbReference type="NCBIfam" id="NF001126">
    <property type="entry name" value="PRK00139.1-4"/>
    <property type="match status" value="1"/>
</dbReference>
<feature type="binding site" evidence="8">
    <location>
        <position position="22"/>
    </location>
    <ligand>
        <name>UDP-N-acetyl-alpha-D-muramoyl-L-alanyl-D-glutamate</name>
        <dbReference type="ChEBI" id="CHEBI:83900"/>
    </ligand>
</feature>
<dbReference type="SUPFAM" id="SSF53244">
    <property type="entry name" value="MurD-like peptide ligases, peptide-binding domain"/>
    <property type="match status" value="1"/>
</dbReference>
<feature type="domain" description="Mur ligase C-terminal" evidence="11">
    <location>
        <begin position="322"/>
        <end position="450"/>
    </location>
</feature>
<sequence>MRLSSIFEGAPNIEIKGLYTDSRKVKKHGMFFCLDGIITNGHKYINQAIENGATCIVHTEKLKKFVDDIAYIKVEDMTATMNQVIAKFYNYPSENMLVFGVTGTNGKSTVTNIIKDIYDHFAPCGYIGTISIEYKDVRRAPDLTTPDPIYLNEILRDMVKDDVKAVALEVSSHGLEQGRVDAIDFDIAVFTNFTYDHLDFHGTIENYFNAKKKLFQNLKSEGIAILNIDDEKSQELRTAVSGRVVTYGINQECDYQAKNLKLSMNGTKFSLVYADKVYPVETNLIAEYNIYNLLAAIASIVESGIPMEEVLKYVNNVSQVEGRLEIIDEGQPFNVIVDFAHTPDGLEKIYEFAQSITPEDSSVISVFGSAGRRDSAKRKTFGEIASKYSDMIILTEDDPRDESAKEIADEIKTGITNNVRCVFIEDRYAAIRQAVEQANADDTVLILGKGDEPFMYREGGRAPWIGDHNAAADTIRKYYLGIGIDD</sequence>
<feature type="binding site" evidence="8">
    <location>
        <position position="177"/>
    </location>
    <ligand>
        <name>UDP-N-acetyl-alpha-D-muramoyl-L-alanyl-D-glutamate</name>
        <dbReference type="ChEBI" id="CHEBI:83900"/>
    </ligand>
</feature>
<keyword evidence="3 8" id="KW-0132">Cell division</keyword>
<comment type="pathway">
    <text evidence="1 8 9">Cell wall biogenesis; peptidoglycan biosynthesis.</text>
</comment>
<feature type="modified residue" description="N6-carboxylysine" evidence="8">
    <location>
        <position position="211"/>
    </location>
</feature>
<evidence type="ECO:0000259" key="10">
    <source>
        <dbReference type="Pfam" id="PF01225"/>
    </source>
</evidence>
<evidence type="ECO:0000256" key="4">
    <source>
        <dbReference type="ARBA" id="ARBA00022960"/>
    </source>
</evidence>
<keyword evidence="8" id="KW-0547">Nucleotide-binding</keyword>
<proteinExistence type="inferred from homology"/>
<comment type="PTM">
    <text evidence="8">Carboxylation is probably crucial for Mg(2+) binding and, consequently, for the gamma-phosphate positioning of ATP.</text>
</comment>
<feature type="binding site" evidence="8">
    <location>
        <begin position="103"/>
        <end position="109"/>
    </location>
    <ligand>
        <name>ATP</name>
        <dbReference type="ChEBI" id="CHEBI:30616"/>
    </ligand>
</feature>
<comment type="subcellular location">
    <subcellularLocation>
        <location evidence="8 9">Cytoplasm</location>
    </subcellularLocation>
</comment>
<dbReference type="InterPro" id="IPR036615">
    <property type="entry name" value="Mur_ligase_C_dom_sf"/>
</dbReference>
<comment type="similarity">
    <text evidence="2 8">Belongs to the MurCDEF family. MurE subfamily.</text>
</comment>
<dbReference type="EMBL" id="JAUSUR010000008">
    <property type="protein sequence ID" value="MDQ0362969.1"/>
    <property type="molecule type" value="Genomic_DNA"/>
</dbReference>
<keyword evidence="8" id="KW-0963">Cytoplasm</keyword>
<dbReference type="Pfam" id="PF08245">
    <property type="entry name" value="Mur_ligase_M"/>
    <property type="match status" value="1"/>
</dbReference>
<dbReference type="Pfam" id="PF02875">
    <property type="entry name" value="Mur_ligase_C"/>
    <property type="match status" value="1"/>
</dbReference>
<dbReference type="InterPro" id="IPR036565">
    <property type="entry name" value="Mur-like_cat_sf"/>
</dbReference>
<dbReference type="SUPFAM" id="SSF53623">
    <property type="entry name" value="MurD-like peptide ligases, catalytic domain"/>
    <property type="match status" value="1"/>
</dbReference>
<dbReference type="RefSeq" id="WP_307411309.1">
    <property type="nucleotide sequence ID" value="NZ_JAUSUR010000008.1"/>
</dbReference>
<comment type="caution">
    <text evidence="13">The sequence shown here is derived from an EMBL/GenBank/DDBJ whole genome shotgun (WGS) entry which is preliminary data.</text>
</comment>
<feature type="domain" description="Mur ligase N-terminal catalytic" evidence="10">
    <location>
        <begin position="14"/>
        <end position="62"/>
    </location>
</feature>
<evidence type="ECO:0000259" key="12">
    <source>
        <dbReference type="Pfam" id="PF08245"/>
    </source>
</evidence>
<evidence type="ECO:0000256" key="5">
    <source>
        <dbReference type="ARBA" id="ARBA00022984"/>
    </source>
</evidence>
<dbReference type="PANTHER" id="PTHR23135:SF4">
    <property type="entry name" value="UDP-N-ACETYLMURAMOYL-L-ALANYL-D-GLUTAMATE--2,6-DIAMINOPIMELATE LIGASE MURE HOMOLOG, CHLOROPLASTIC"/>
    <property type="match status" value="1"/>
</dbReference>
<evidence type="ECO:0000256" key="9">
    <source>
        <dbReference type="RuleBase" id="RU004135"/>
    </source>
</evidence>
<evidence type="ECO:0000256" key="1">
    <source>
        <dbReference type="ARBA" id="ARBA00004752"/>
    </source>
</evidence>